<evidence type="ECO:0000256" key="10">
    <source>
        <dbReference type="ARBA" id="ARBA00022726"/>
    </source>
</evidence>
<evidence type="ECO:0000256" key="6">
    <source>
        <dbReference type="ARBA" id="ARBA00011893"/>
    </source>
</evidence>
<dbReference type="HAMAP" id="MF_00004">
    <property type="entry name" value="Aden_phosphoribosyltr"/>
    <property type="match status" value="1"/>
</dbReference>
<evidence type="ECO:0000259" key="12">
    <source>
        <dbReference type="Pfam" id="PF00156"/>
    </source>
</evidence>
<comment type="catalytic activity">
    <reaction evidence="1 11">
        <text>AMP + diphosphate = 5-phospho-alpha-D-ribose 1-diphosphate + adenine</text>
        <dbReference type="Rhea" id="RHEA:16609"/>
        <dbReference type="ChEBI" id="CHEBI:16708"/>
        <dbReference type="ChEBI" id="CHEBI:33019"/>
        <dbReference type="ChEBI" id="CHEBI:58017"/>
        <dbReference type="ChEBI" id="CHEBI:456215"/>
        <dbReference type="EC" id="2.4.2.7"/>
    </reaction>
</comment>
<dbReference type="CDD" id="cd06223">
    <property type="entry name" value="PRTases_typeI"/>
    <property type="match status" value="1"/>
</dbReference>
<dbReference type="AlphaFoldDB" id="A0A5Q0LJZ4"/>
<dbReference type="FunFam" id="3.40.50.2020:FF:000021">
    <property type="entry name" value="Adenine phosphoribosyltransferase"/>
    <property type="match status" value="1"/>
</dbReference>
<dbReference type="InterPro" id="IPR050054">
    <property type="entry name" value="UPRTase/APRTase"/>
</dbReference>
<evidence type="ECO:0000256" key="4">
    <source>
        <dbReference type="ARBA" id="ARBA00004659"/>
    </source>
</evidence>
<dbReference type="InterPro" id="IPR005764">
    <property type="entry name" value="Ade_phspho_trans"/>
</dbReference>
<accession>A0A5Q0LJZ4</accession>
<dbReference type="RefSeq" id="WP_153291652.1">
    <property type="nucleotide sequence ID" value="NZ_CP045643.1"/>
</dbReference>
<reference evidence="13 14" key="1">
    <citation type="submission" date="2019-10" db="EMBL/GenBank/DDBJ databases">
        <title>A novel species.</title>
        <authorList>
            <person name="Gao J."/>
        </authorList>
    </citation>
    <scope>NUCLEOTIDE SEQUENCE [LARGE SCALE GENOMIC DNA]</scope>
    <source>
        <strain evidence="13 14">QMT-28</strain>
    </source>
</reference>
<name>A0A5Q0LJZ4_9ACTN</name>
<dbReference type="GO" id="GO:0044209">
    <property type="term" value="P:AMP salvage"/>
    <property type="evidence" value="ECO:0007669"/>
    <property type="project" value="UniProtKB-UniRule"/>
</dbReference>
<evidence type="ECO:0000256" key="3">
    <source>
        <dbReference type="ARBA" id="ARBA00004496"/>
    </source>
</evidence>
<comment type="function">
    <text evidence="2 11">Catalyzes a salvage reaction resulting in the formation of AMP, that is energically less costly than de novo synthesis.</text>
</comment>
<dbReference type="SUPFAM" id="SSF53271">
    <property type="entry name" value="PRTase-like"/>
    <property type="match status" value="1"/>
</dbReference>
<organism evidence="13 14">
    <name type="scientific">Streptomyces fagopyri</name>
    <dbReference type="NCBI Taxonomy" id="2662397"/>
    <lineage>
        <taxon>Bacteria</taxon>
        <taxon>Bacillati</taxon>
        <taxon>Actinomycetota</taxon>
        <taxon>Actinomycetes</taxon>
        <taxon>Kitasatosporales</taxon>
        <taxon>Streptomycetaceae</taxon>
        <taxon>Streptomyces</taxon>
    </lineage>
</organism>
<evidence type="ECO:0000313" key="14">
    <source>
        <dbReference type="Proteomes" id="UP000326179"/>
    </source>
</evidence>
<dbReference type="NCBIfam" id="NF002636">
    <property type="entry name" value="PRK02304.1-5"/>
    <property type="match status" value="1"/>
</dbReference>
<dbReference type="Gene3D" id="3.40.50.2020">
    <property type="match status" value="1"/>
</dbReference>
<comment type="subunit">
    <text evidence="11">Homodimer.</text>
</comment>
<keyword evidence="7 11" id="KW-0963">Cytoplasm</keyword>
<dbReference type="GO" id="GO:0002055">
    <property type="term" value="F:adenine binding"/>
    <property type="evidence" value="ECO:0007669"/>
    <property type="project" value="TreeGrafter"/>
</dbReference>
<sequence>MTELTDVSTLLLSRIRDVADYPEPGVMFKDITPLLADPVAFEALTGALAEIAVRTGATKIVGLEARGFILGAPVAVRAGLGFIPVRKAGKLPGATLSQTYDLEYGSAEIEVHAEDLDAGDRILVVDDVLATGGTAEASLQLVRRAGAEVSGVAVLMELGFLGGRSRLEPALGNAPLEALLQI</sequence>
<dbReference type="GO" id="GO:0006168">
    <property type="term" value="P:adenine salvage"/>
    <property type="evidence" value="ECO:0007669"/>
    <property type="project" value="InterPro"/>
</dbReference>
<keyword evidence="8 11" id="KW-0328">Glycosyltransferase</keyword>
<dbReference type="NCBIfam" id="NF002634">
    <property type="entry name" value="PRK02304.1-3"/>
    <property type="match status" value="1"/>
</dbReference>
<dbReference type="GO" id="GO:0003999">
    <property type="term" value="F:adenine phosphoribosyltransferase activity"/>
    <property type="evidence" value="ECO:0007669"/>
    <property type="project" value="UniProtKB-UniRule"/>
</dbReference>
<dbReference type="GO" id="GO:0016208">
    <property type="term" value="F:AMP binding"/>
    <property type="evidence" value="ECO:0007669"/>
    <property type="project" value="TreeGrafter"/>
</dbReference>
<gene>
    <name evidence="11" type="primary">apt</name>
    <name evidence="13" type="ORF">GFH48_32960</name>
</gene>
<keyword evidence="9 11" id="KW-0808">Transferase</keyword>
<dbReference type="Pfam" id="PF00156">
    <property type="entry name" value="Pribosyltran"/>
    <property type="match status" value="1"/>
</dbReference>
<comment type="pathway">
    <text evidence="4 11">Purine metabolism; AMP biosynthesis via salvage pathway; AMP from adenine: step 1/1.</text>
</comment>
<evidence type="ECO:0000256" key="8">
    <source>
        <dbReference type="ARBA" id="ARBA00022676"/>
    </source>
</evidence>
<feature type="domain" description="Phosphoribosyltransferase" evidence="12">
    <location>
        <begin position="46"/>
        <end position="157"/>
    </location>
</feature>
<evidence type="ECO:0000313" key="13">
    <source>
        <dbReference type="EMBL" id="QFZ77455.1"/>
    </source>
</evidence>
<comment type="subcellular location">
    <subcellularLocation>
        <location evidence="3 11">Cytoplasm</location>
    </subcellularLocation>
</comment>
<keyword evidence="14" id="KW-1185">Reference proteome</keyword>
<dbReference type="InterPro" id="IPR000836">
    <property type="entry name" value="PRTase_dom"/>
</dbReference>
<dbReference type="InterPro" id="IPR029057">
    <property type="entry name" value="PRTase-like"/>
</dbReference>
<dbReference type="GO" id="GO:0005737">
    <property type="term" value="C:cytoplasm"/>
    <property type="evidence" value="ECO:0007669"/>
    <property type="project" value="UniProtKB-SubCell"/>
</dbReference>
<keyword evidence="10 11" id="KW-0660">Purine salvage</keyword>
<evidence type="ECO:0000256" key="9">
    <source>
        <dbReference type="ARBA" id="ARBA00022679"/>
    </source>
</evidence>
<evidence type="ECO:0000256" key="2">
    <source>
        <dbReference type="ARBA" id="ARBA00003968"/>
    </source>
</evidence>
<comment type="similarity">
    <text evidence="5 11">Belongs to the purine/pyrimidine phosphoribosyltransferase family.</text>
</comment>
<dbReference type="NCBIfam" id="TIGR01090">
    <property type="entry name" value="apt"/>
    <property type="match status" value="1"/>
</dbReference>
<proteinExistence type="inferred from homology"/>
<evidence type="ECO:0000256" key="11">
    <source>
        <dbReference type="HAMAP-Rule" id="MF_00004"/>
    </source>
</evidence>
<evidence type="ECO:0000256" key="5">
    <source>
        <dbReference type="ARBA" id="ARBA00008391"/>
    </source>
</evidence>
<evidence type="ECO:0000256" key="7">
    <source>
        <dbReference type="ARBA" id="ARBA00022490"/>
    </source>
</evidence>
<evidence type="ECO:0000256" key="1">
    <source>
        <dbReference type="ARBA" id="ARBA00000868"/>
    </source>
</evidence>
<dbReference type="KEGG" id="sfy:GFH48_32960"/>
<dbReference type="Proteomes" id="UP000326179">
    <property type="component" value="Chromosome"/>
</dbReference>
<dbReference type="EMBL" id="CP045643">
    <property type="protein sequence ID" value="QFZ77455.1"/>
    <property type="molecule type" value="Genomic_DNA"/>
</dbReference>
<protein>
    <recommendedName>
        <fullName evidence="6 11">Adenine phosphoribosyltransferase</fullName>
        <shortName evidence="11">APRT</shortName>
        <ecNumber evidence="6 11">2.4.2.7</ecNumber>
    </recommendedName>
</protein>
<dbReference type="GO" id="GO:0006166">
    <property type="term" value="P:purine ribonucleoside salvage"/>
    <property type="evidence" value="ECO:0007669"/>
    <property type="project" value="UniProtKB-UniRule"/>
</dbReference>
<dbReference type="PANTHER" id="PTHR32315:SF3">
    <property type="entry name" value="ADENINE PHOSPHORIBOSYLTRANSFERASE"/>
    <property type="match status" value="1"/>
</dbReference>
<dbReference type="EC" id="2.4.2.7" evidence="6 11"/>
<dbReference type="PANTHER" id="PTHR32315">
    <property type="entry name" value="ADENINE PHOSPHORIBOSYLTRANSFERASE"/>
    <property type="match status" value="1"/>
</dbReference>
<dbReference type="UniPathway" id="UPA00588">
    <property type="reaction ID" value="UER00646"/>
</dbReference>